<gene>
    <name evidence="2" type="ORF">ECC02_012875</name>
</gene>
<evidence type="ECO:0000313" key="3">
    <source>
        <dbReference type="Proteomes" id="UP000583944"/>
    </source>
</evidence>
<dbReference type="AlphaFoldDB" id="A0A7J6XJB7"/>
<name>A0A7J6XJB7_TRYCR</name>
<proteinExistence type="predicted"/>
<evidence type="ECO:0000256" key="1">
    <source>
        <dbReference type="SAM" id="MobiDB-lite"/>
    </source>
</evidence>
<dbReference type="VEuPathDB" id="TriTrypDB:ECC02_012875"/>
<protein>
    <recommendedName>
        <fullName evidence="4">PLAC8 family protein</fullName>
    </recommendedName>
</protein>
<sequence>MKSDGNSYPYSYGPPQPGYGAPQPGYGPPQPGYGAPQPGYGAPQPEYGSPQPGYGAPQPGYGAPQPEYGSPQPGYGAPQPGYGAPQPGYGAPQPEYGPPQPGYGAPQPEYGPPQPGYGPPQPGYGPPQPEYGKPASGNALPYTNTPALPAQASYFDYTAPADYSEVENWEGSNKWATSMILAPCNEPCFCLGACFCPCCCTIMQRKKLLLGDWSRYICCAGLCGDLSCFSGKGVEPCCMCLEATLCLSCAVHGNRFMVLQHYNLENDCCDVAVICCSCVLSILAIICNNDSLKMLADIAYCATIGCILAQNEHQMKKLGYPMGQNMV</sequence>
<dbReference type="Proteomes" id="UP000583944">
    <property type="component" value="Unassembled WGS sequence"/>
</dbReference>
<organism evidence="2 3">
    <name type="scientific">Trypanosoma cruzi</name>
    <dbReference type="NCBI Taxonomy" id="5693"/>
    <lineage>
        <taxon>Eukaryota</taxon>
        <taxon>Discoba</taxon>
        <taxon>Euglenozoa</taxon>
        <taxon>Kinetoplastea</taxon>
        <taxon>Metakinetoplastina</taxon>
        <taxon>Trypanosomatida</taxon>
        <taxon>Trypanosomatidae</taxon>
        <taxon>Trypanosoma</taxon>
        <taxon>Schizotrypanum</taxon>
    </lineage>
</organism>
<comment type="caution">
    <text evidence="2">The sequence shown here is derived from an EMBL/GenBank/DDBJ whole genome shotgun (WGS) entry which is preliminary data.</text>
</comment>
<reference evidence="2 3" key="1">
    <citation type="journal article" date="2019" name="Genome Biol. Evol.">
        <title>Nanopore Sequencing Significantly Improves Genome Assembly of the Protozoan Parasite Trypanosoma cruzi.</title>
        <authorList>
            <person name="Diaz-Viraque F."/>
            <person name="Pita S."/>
            <person name="Greif G."/>
            <person name="de Souza R.C.M."/>
            <person name="Iraola G."/>
            <person name="Robello C."/>
        </authorList>
    </citation>
    <scope>NUCLEOTIDE SEQUENCE [LARGE SCALE GENOMIC DNA]</scope>
    <source>
        <strain evidence="2 3">Berenice</strain>
    </source>
</reference>
<dbReference type="VEuPathDB" id="TriTrypDB:BCY84_21502"/>
<feature type="compositionally biased region" description="Pro residues" evidence="1">
    <location>
        <begin position="109"/>
        <end position="129"/>
    </location>
</feature>
<dbReference type="EMBL" id="JABDHM010000485">
    <property type="protein sequence ID" value="KAF5214517.1"/>
    <property type="molecule type" value="Genomic_DNA"/>
</dbReference>
<feature type="region of interest" description="Disordered" evidence="1">
    <location>
        <begin position="1"/>
        <end position="142"/>
    </location>
</feature>
<feature type="compositionally biased region" description="Low complexity" evidence="1">
    <location>
        <begin position="32"/>
        <end position="94"/>
    </location>
</feature>
<dbReference type="PANTHER" id="PTHR31152:SF1">
    <property type="entry name" value="PLAC8 FAMILY PROTEIN"/>
    <property type="match status" value="1"/>
</dbReference>
<accession>A0A7J6XJB7</accession>
<evidence type="ECO:0008006" key="4">
    <source>
        <dbReference type="Google" id="ProtNLM"/>
    </source>
</evidence>
<dbReference type="PANTHER" id="PTHR31152">
    <property type="entry name" value="PLAC8 FAMILY PROTEIN"/>
    <property type="match status" value="1"/>
</dbReference>
<evidence type="ECO:0000313" key="2">
    <source>
        <dbReference type="EMBL" id="KAF5214517.1"/>
    </source>
</evidence>